<dbReference type="EMBL" id="BJLQ01000030">
    <property type="protein sequence ID" value="GEA85277.1"/>
    <property type="molecule type" value="Genomic_DNA"/>
</dbReference>
<evidence type="ECO:0000256" key="1">
    <source>
        <dbReference type="ARBA" id="ARBA00023015"/>
    </source>
</evidence>
<dbReference type="Gene3D" id="3.40.50.880">
    <property type="match status" value="1"/>
</dbReference>
<dbReference type="PROSITE" id="PS00041">
    <property type="entry name" value="HTH_ARAC_FAMILY_1"/>
    <property type="match status" value="1"/>
</dbReference>
<dbReference type="SUPFAM" id="SSF52317">
    <property type="entry name" value="Class I glutamine amidotransferase-like"/>
    <property type="match status" value="1"/>
</dbReference>
<evidence type="ECO:0000313" key="5">
    <source>
        <dbReference type="EMBL" id="GEA85277.1"/>
    </source>
</evidence>
<gene>
    <name evidence="5" type="ORF">CGE01nite_25280</name>
</gene>
<organism evidence="5 6">
    <name type="scientific">Cellulomonas gelida</name>
    <dbReference type="NCBI Taxonomy" id="1712"/>
    <lineage>
        <taxon>Bacteria</taxon>
        <taxon>Bacillati</taxon>
        <taxon>Actinomycetota</taxon>
        <taxon>Actinomycetes</taxon>
        <taxon>Micrococcales</taxon>
        <taxon>Cellulomonadaceae</taxon>
        <taxon>Cellulomonas</taxon>
    </lineage>
</organism>
<feature type="domain" description="HTH araC/xylS-type" evidence="4">
    <location>
        <begin position="230"/>
        <end position="328"/>
    </location>
</feature>
<dbReference type="OrthoDB" id="3194870at2"/>
<dbReference type="SUPFAM" id="SSF46689">
    <property type="entry name" value="Homeodomain-like"/>
    <property type="match status" value="2"/>
</dbReference>
<dbReference type="InterPro" id="IPR002818">
    <property type="entry name" value="DJ-1/PfpI"/>
</dbReference>
<dbReference type="InterPro" id="IPR009057">
    <property type="entry name" value="Homeodomain-like_sf"/>
</dbReference>
<dbReference type="Gene3D" id="1.10.10.60">
    <property type="entry name" value="Homeodomain-like"/>
    <property type="match status" value="1"/>
</dbReference>
<dbReference type="Pfam" id="PF01965">
    <property type="entry name" value="DJ-1_PfpI"/>
    <property type="match status" value="1"/>
</dbReference>
<keyword evidence="2" id="KW-0238">DNA-binding</keyword>
<dbReference type="PANTHER" id="PTHR43130">
    <property type="entry name" value="ARAC-FAMILY TRANSCRIPTIONAL REGULATOR"/>
    <property type="match status" value="1"/>
</dbReference>
<protein>
    <submittedName>
        <fullName evidence="5">AraC family transcriptional regulator</fullName>
    </submittedName>
</protein>
<evidence type="ECO:0000256" key="3">
    <source>
        <dbReference type="ARBA" id="ARBA00023163"/>
    </source>
</evidence>
<evidence type="ECO:0000259" key="4">
    <source>
        <dbReference type="PROSITE" id="PS01124"/>
    </source>
</evidence>
<keyword evidence="6" id="KW-1185">Reference proteome</keyword>
<dbReference type="InterPro" id="IPR029062">
    <property type="entry name" value="Class_I_gatase-like"/>
</dbReference>
<keyword evidence="3" id="KW-0804">Transcription</keyword>
<dbReference type="GO" id="GO:0003700">
    <property type="term" value="F:DNA-binding transcription factor activity"/>
    <property type="evidence" value="ECO:0007669"/>
    <property type="project" value="InterPro"/>
</dbReference>
<dbReference type="PANTHER" id="PTHR43130:SF3">
    <property type="entry name" value="HTH-TYPE TRANSCRIPTIONAL REGULATOR RV1931C"/>
    <property type="match status" value="1"/>
</dbReference>
<dbReference type="AlphaFoldDB" id="A0A4Y3KMS4"/>
<dbReference type="PROSITE" id="PS01124">
    <property type="entry name" value="HTH_ARAC_FAMILY_2"/>
    <property type="match status" value="1"/>
</dbReference>
<proteinExistence type="predicted"/>
<dbReference type="RefSeq" id="WP_141371282.1">
    <property type="nucleotide sequence ID" value="NZ_BJLQ01000030.1"/>
</dbReference>
<sequence>MPATRQDAAEHTRPRATTHRVAVVAFAGISPFHLAVPSAVLASGGGVAPHTGYEVAVCAERPGRVPTSAGYDIVVGHGLELLTEARTVVLPSWDTHRDPPPALVEAVRAAHGRGARVVGLCLGAYVVAASGIADGRTLATHWHAADDLARRYPAVRVRSDILWSDLGDVVTSAGVAAALDTCLHVVRTDLGVTMADSVARALVLAPHRDGAQTQFIPAPVSRRPGADPVDRAIEWALDHLDDPLDLDTWAEQVHLARRTFTRRFRDRTGISPGRWLVQQRLARARVLLETTDLSVDEVARRSGFGSAATLRVHFTEHLRTTPRRHRETFSVRPRPPRG</sequence>
<dbReference type="InterPro" id="IPR018062">
    <property type="entry name" value="HTH_AraC-typ_CS"/>
</dbReference>
<evidence type="ECO:0000256" key="2">
    <source>
        <dbReference type="ARBA" id="ARBA00023125"/>
    </source>
</evidence>
<dbReference type="InterPro" id="IPR052158">
    <property type="entry name" value="INH-QAR"/>
</dbReference>
<dbReference type="CDD" id="cd03137">
    <property type="entry name" value="GATase1_AraC_1"/>
    <property type="match status" value="1"/>
</dbReference>
<dbReference type="Pfam" id="PF12833">
    <property type="entry name" value="HTH_18"/>
    <property type="match status" value="1"/>
</dbReference>
<accession>A0A4Y3KMS4</accession>
<comment type="caution">
    <text evidence="5">The sequence shown here is derived from an EMBL/GenBank/DDBJ whole genome shotgun (WGS) entry which is preliminary data.</text>
</comment>
<dbReference type="SMART" id="SM00342">
    <property type="entry name" value="HTH_ARAC"/>
    <property type="match status" value="1"/>
</dbReference>
<dbReference type="Proteomes" id="UP000320461">
    <property type="component" value="Unassembled WGS sequence"/>
</dbReference>
<keyword evidence="1" id="KW-0805">Transcription regulation</keyword>
<reference evidence="5 6" key="1">
    <citation type="submission" date="2019-06" db="EMBL/GenBank/DDBJ databases">
        <title>Whole genome shotgun sequence of Cellulomonas gelida NBRC 3748.</title>
        <authorList>
            <person name="Hosoyama A."/>
            <person name="Uohara A."/>
            <person name="Ohji S."/>
            <person name="Ichikawa N."/>
        </authorList>
    </citation>
    <scope>NUCLEOTIDE SEQUENCE [LARGE SCALE GENOMIC DNA]</scope>
    <source>
        <strain evidence="5 6">NBRC 3748</strain>
    </source>
</reference>
<dbReference type="InterPro" id="IPR018060">
    <property type="entry name" value="HTH_AraC"/>
</dbReference>
<dbReference type="GO" id="GO:0043565">
    <property type="term" value="F:sequence-specific DNA binding"/>
    <property type="evidence" value="ECO:0007669"/>
    <property type="project" value="InterPro"/>
</dbReference>
<evidence type="ECO:0000313" key="6">
    <source>
        <dbReference type="Proteomes" id="UP000320461"/>
    </source>
</evidence>
<name>A0A4Y3KMS4_9CELL</name>